<comment type="caution">
    <text evidence="1">The sequence shown here is derived from an EMBL/GenBank/DDBJ whole genome shotgun (WGS) entry which is preliminary data.</text>
</comment>
<evidence type="ECO:0000313" key="1">
    <source>
        <dbReference type="EMBL" id="TCC06055.1"/>
    </source>
</evidence>
<dbReference type="OrthoDB" id="3827458at2"/>
<name>A0A4R0H5G2_9ACTN</name>
<dbReference type="AlphaFoldDB" id="A0A4R0H5G2"/>
<gene>
    <name evidence="1" type="ORF">E0H45_29205</name>
</gene>
<reference evidence="1 2" key="1">
    <citation type="submission" date="2019-02" db="EMBL/GenBank/DDBJ databases">
        <title>Kribbella capetownensis sp. nov. and Kribbella speibonae sp. nov., isolated from soil.</title>
        <authorList>
            <person name="Curtis S.M."/>
            <person name="Norton I."/>
            <person name="Everest G.J."/>
            <person name="Meyers P.R."/>
        </authorList>
    </citation>
    <scope>NUCLEOTIDE SEQUENCE [LARGE SCALE GENOMIC DNA]</scope>
    <source>
        <strain evidence="1 2">KCTC 29219</strain>
    </source>
</reference>
<dbReference type="Proteomes" id="UP000292346">
    <property type="component" value="Unassembled WGS sequence"/>
</dbReference>
<organism evidence="1 2">
    <name type="scientific">Kribbella soli</name>
    <dbReference type="NCBI Taxonomy" id="1124743"/>
    <lineage>
        <taxon>Bacteria</taxon>
        <taxon>Bacillati</taxon>
        <taxon>Actinomycetota</taxon>
        <taxon>Actinomycetes</taxon>
        <taxon>Propionibacteriales</taxon>
        <taxon>Kribbellaceae</taxon>
        <taxon>Kribbella</taxon>
    </lineage>
</organism>
<dbReference type="RefSeq" id="WP_131343180.1">
    <property type="nucleotide sequence ID" value="NZ_SJJZ01000003.1"/>
</dbReference>
<keyword evidence="2" id="KW-1185">Reference proteome</keyword>
<dbReference type="EMBL" id="SJJZ01000003">
    <property type="protein sequence ID" value="TCC06055.1"/>
    <property type="molecule type" value="Genomic_DNA"/>
</dbReference>
<protein>
    <submittedName>
        <fullName evidence="1">Uncharacterized protein</fullName>
    </submittedName>
</protein>
<proteinExistence type="predicted"/>
<sequence length="136" mass="15666">MTLRPRPTYLSENRIGSRHVTAQQMTKNDSRGMPHRPREARTADGLHTQWLLRRWGHIVKRVEVGVDETSIGCPACDGTEGLDARDELESLMRRGGRRADRISVQVKALDERFLRATSPQPFSPVDGTWWRYRNLD</sequence>
<evidence type="ECO:0000313" key="2">
    <source>
        <dbReference type="Proteomes" id="UP000292346"/>
    </source>
</evidence>
<accession>A0A4R0H5G2</accession>